<dbReference type="PANTHER" id="PTHR32060:SF30">
    <property type="entry name" value="CARBOXY-TERMINAL PROCESSING PROTEASE CTPA"/>
    <property type="match status" value="1"/>
</dbReference>
<dbReference type="Pfam" id="PF03572">
    <property type="entry name" value="Peptidase_S41"/>
    <property type="match status" value="1"/>
</dbReference>
<dbReference type="PANTHER" id="PTHR32060">
    <property type="entry name" value="TAIL-SPECIFIC PROTEASE"/>
    <property type="match status" value="1"/>
</dbReference>
<dbReference type="SUPFAM" id="SSF52096">
    <property type="entry name" value="ClpP/crotonase"/>
    <property type="match status" value="1"/>
</dbReference>
<dbReference type="InterPro" id="IPR005151">
    <property type="entry name" value="Tail-specific_protease"/>
</dbReference>
<feature type="region of interest" description="Disordered" evidence="1">
    <location>
        <begin position="690"/>
        <end position="718"/>
    </location>
</feature>
<dbReference type="Pfam" id="PF14684">
    <property type="entry name" value="Tricorn_C1"/>
    <property type="match status" value="1"/>
</dbReference>
<dbReference type="SUPFAM" id="SSF50156">
    <property type="entry name" value="PDZ domain-like"/>
    <property type="match status" value="1"/>
</dbReference>
<dbReference type="SMART" id="SM00245">
    <property type="entry name" value="TSPc"/>
    <property type="match status" value="1"/>
</dbReference>
<feature type="domain" description="Tail specific protease" evidence="3">
    <location>
        <begin position="446"/>
        <end position="654"/>
    </location>
</feature>
<dbReference type="Pfam" id="PF17820">
    <property type="entry name" value="PDZ_6"/>
    <property type="match status" value="1"/>
</dbReference>
<dbReference type="EMBL" id="CADCWL010000262">
    <property type="protein sequence ID" value="CAA9586822.1"/>
    <property type="molecule type" value="Genomic_DNA"/>
</dbReference>
<accession>A0A6J4VSG8</accession>
<proteinExistence type="predicted"/>
<evidence type="ECO:0000259" key="3">
    <source>
        <dbReference type="SMART" id="SM00245"/>
    </source>
</evidence>
<sequence length="718" mass="73739">MAARVRWFILMLVAGLPLAQAAAQEAAPPAATGAGPTTIVGTARAANFAIAEIFKEPVVALVDATRTLPAETGTFVPPAGQILGFATAPLFAPGVAGTYQINLPAQPTGATLDADRDGAPDGGVQVFSLLIAANIVGDSYLFQTEQSGLGSVLRDPATGEITQGSLLVHAADDRRSFPSGAGADGRWFSGDDPAAPLAPGYSVVRLGADGTATVDRSPTATIDTVERAEAASPDYSGQGILESYDSLIERLRLRYSFTELRQLDWDRIKAEYRPRVQEADAAGDGAAYLAALFDLAGSVEDTHVSASVVPGDPAGAAAVAGFAAERLATAAGNLGLATAAVSDPARPNGPTNRVEVVSVGAGSPAEAAGIVPGTEIVSVDGQPTAERLDQASISLSGGKGTAEGRLVDKAQNLLRFPIGTEVALGYRLPGTADVRTTTFAAGEYATGQADVAFEPEHISYTIGGGYLVLRWDDFLTDTLAKVAVMEEALAELQYFASQGYPLRGIILDLRGNSGGWEGLYIMMASYFFAADAPLRYPVFDNYSYSDAAGDWVRSYSSPLALSSPKPELAYTGQLGVLIDENCASSCEFFAQTLQAVGRARVLGQYASAGAGANIDRVLLPGGLLFQYTVGRSTYAGTGDYNLEARGVTPDVRLPITAETESAKAAGEDPVLALAAEALAAEQAAAATPAATPAAATPAPATPAAATPAATTPVATPTV</sequence>
<protein>
    <recommendedName>
        <fullName evidence="3">Tail specific protease domain-containing protein</fullName>
    </recommendedName>
</protein>
<dbReference type="InterPro" id="IPR036034">
    <property type="entry name" value="PDZ_sf"/>
</dbReference>
<name>A0A6J4VSG8_9BACT</name>
<dbReference type="GO" id="GO:0008236">
    <property type="term" value="F:serine-type peptidase activity"/>
    <property type="evidence" value="ECO:0007669"/>
    <property type="project" value="InterPro"/>
</dbReference>
<feature type="chain" id="PRO_5026958248" description="Tail specific protease domain-containing protein" evidence="2">
    <location>
        <begin position="22"/>
        <end position="718"/>
    </location>
</feature>
<dbReference type="GO" id="GO:0030288">
    <property type="term" value="C:outer membrane-bounded periplasmic space"/>
    <property type="evidence" value="ECO:0007669"/>
    <property type="project" value="TreeGrafter"/>
</dbReference>
<dbReference type="InterPro" id="IPR041489">
    <property type="entry name" value="PDZ_6"/>
</dbReference>
<dbReference type="AlphaFoldDB" id="A0A6J4VSG8"/>
<dbReference type="InterPro" id="IPR029045">
    <property type="entry name" value="ClpP/crotonase-like_dom_sf"/>
</dbReference>
<keyword evidence="2" id="KW-0732">Signal</keyword>
<dbReference type="GO" id="GO:0004175">
    <property type="term" value="F:endopeptidase activity"/>
    <property type="evidence" value="ECO:0007669"/>
    <property type="project" value="TreeGrafter"/>
</dbReference>
<dbReference type="GO" id="GO:0006508">
    <property type="term" value="P:proteolysis"/>
    <property type="evidence" value="ECO:0007669"/>
    <property type="project" value="InterPro"/>
</dbReference>
<dbReference type="Gene3D" id="3.30.750.44">
    <property type="match status" value="1"/>
</dbReference>
<dbReference type="InterPro" id="IPR028204">
    <property type="entry name" value="Tricorn_C1"/>
</dbReference>
<dbReference type="Gene3D" id="3.90.226.10">
    <property type="entry name" value="2-enoyl-CoA Hydratase, Chain A, domain 1"/>
    <property type="match status" value="1"/>
</dbReference>
<evidence type="ECO:0000313" key="4">
    <source>
        <dbReference type="EMBL" id="CAA9586822.1"/>
    </source>
</evidence>
<feature type="signal peptide" evidence="2">
    <location>
        <begin position="1"/>
        <end position="21"/>
    </location>
</feature>
<evidence type="ECO:0000256" key="2">
    <source>
        <dbReference type="SAM" id="SignalP"/>
    </source>
</evidence>
<dbReference type="GO" id="GO:0007165">
    <property type="term" value="P:signal transduction"/>
    <property type="evidence" value="ECO:0007669"/>
    <property type="project" value="TreeGrafter"/>
</dbReference>
<reference evidence="4" key="1">
    <citation type="submission" date="2020-02" db="EMBL/GenBank/DDBJ databases">
        <authorList>
            <person name="Meier V. D."/>
        </authorList>
    </citation>
    <scope>NUCLEOTIDE SEQUENCE</scope>
    <source>
        <strain evidence="4">AVDCRST_MAG19</strain>
    </source>
</reference>
<dbReference type="Gene3D" id="2.30.42.10">
    <property type="match status" value="1"/>
</dbReference>
<gene>
    <name evidence="4" type="ORF">AVDCRST_MAG19-4965</name>
</gene>
<evidence type="ECO:0000256" key="1">
    <source>
        <dbReference type="SAM" id="MobiDB-lite"/>
    </source>
</evidence>
<organism evidence="4">
    <name type="scientific">uncultured Thermomicrobiales bacterium</name>
    <dbReference type="NCBI Taxonomy" id="1645740"/>
    <lineage>
        <taxon>Bacteria</taxon>
        <taxon>Pseudomonadati</taxon>
        <taxon>Thermomicrobiota</taxon>
        <taxon>Thermomicrobia</taxon>
        <taxon>Thermomicrobiales</taxon>
        <taxon>environmental samples</taxon>
    </lineage>
</organism>